<dbReference type="RefSeq" id="WP_183966374.1">
    <property type="nucleotide sequence ID" value="NZ_BAABBZ010000007.1"/>
</dbReference>
<sequence>MPCIDIKCDACGKRGVFQSSMRGSFGLTQIGGMMMAQGWSASVVTGKAACSDDCRAELARNVTPEVLAIEV</sequence>
<evidence type="ECO:0000313" key="2">
    <source>
        <dbReference type="Proteomes" id="UP000541426"/>
    </source>
</evidence>
<keyword evidence="2" id="KW-1185">Reference proteome</keyword>
<gene>
    <name evidence="1" type="ORF">GGQ68_002539</name>
</gene>
<comment type="caution">
    <text evidence="1">The sequence shown here is derived from an EMBL/GenBank/DDBJ whole genome shotgun (WGS) entry which is preliminary data.</text>
</comment>
<proteinExistence type="predicted"/>
<reference evidence="1 2" key="1">
    <citation type="submission" date="2020-08" db="EMBL/GenBank/DDBJ databases">
        <title>Genomic Encyclopedia of Type Strains, Phase IV (KMG-IV): sequencing the most valuable type-strain genomes for metagenomic binning, comparative biology and taxonomic classification.</title>
        <authorList>
            <person name="Goeker M."/>
        </authorList>
    </citation>
    <scope>NUCLEOTIDE SEQUENCE [LARGE SCALE GENOMIC DNA]</scope>
    <source>
        <strain evidence="1 2">DSM 102235</strain>
    </source>
</reference>
<dbReference type="AlphaFoldDB" id="A0A7W6DR51"/>
<name>A0A7W6DR51_9RHOB</name>
<evidence type="ECO:0000313" key="1">
    <source>
        <dbReference type="EMBL" id="MBB3986201.1"/>
    </source>
</evidence>
<organism evidence="1 2">
    <name type="scientific">Sagittula marina</name>
    <dbReference type="NCBI Taxonomy" id="943940"/>
    <lineage>
        <taxon>Bacteria</taxon>
        <taxon>Pseudomonadati</taxon>
        <taxon>Pseudomonadota</taxon>
        <taxon>Alphaproteobacteria</taxon>
        <taxon>Rhodobacterales</taxon>
        <taxon>Roseobacteraceae</taxon>
        <taxon>Sagittula</taxon>
    </lineage>
</organism>
<protein>
    <submittedName>
        <fullName evidence="1">Uncharacterized protein</fullName>
    </submittedName>
</protein>
<dbReference type="EMBL" id="JACIEJ010000005">
    <property type="protein sequence ID" value="MBB3986201.1"/>
    <property type="molecule type" value="Genomic_DNA"/>
</dbReference>
<accession>A0A7W6DR51</accession>
<dbReference type="Proteomes" id="UP000541426">
    <property type="component" value="Unassembled WGS sequence"/>
</dbReference>